<dbReference type="Proteomes" id="UP000184212">
    <property type="component" value="Unassembled WGS sequence"/>
</dbReference>
<dbReference type="RefSeq" id="WP_073139465.1">
    <property type="nucleotide sequence ID" value="NZ_FQWQ01000003.1"/>
</dbReference>
<accession>A0A1M5UV72</accession>
<name>A0A1M5UV72_9BACT</name>
<evidence type="ECO:0000259" key="1">
    <source>
        <dbReference type="Pfam" id="PF06094"/>
    </source>
</evidence>
<sequence>MSESLLYAFYGSLRRGMDNHALYEHELQYQRTVVLRGYALYALADYPYAVKTGDPQDTLVAELYTIPNPQTKQTIHDMELDAGYIFSEEQIAEGKFGIYIFAAPGRDDVRVPGGDWVAYRLALGK</sequence>
<dbReference type="STRING" id="947013.SAMN04488109_4934"/>
<evidence type="ECO:0000313" key="2">
    <source>
        <dbReference type="EMBL" id="SHH66790.1"/>
    </source>
</evidence>
<dbReference type="Pfam" id="PF06094">
    <property type="entry name" value="GGACT"/>
    <property type="match status" value="1"/>
</dbReference>
<keyword evidence="2" id="KW-0808">Transferase</keyword>
<dbReference type="SUPFAM" id="SSF110857">
    <property type="entry name" value="Gamma-glutamyl cyclotransferase-like"/>
    <property type="match status" value="1"/>
</dbReference>
<evidence type="ECO:0000313" key="3">
    <source>
        <dbReference type="Proteomes" id="UP000184212"/>
    </source>
</evidence>
<keyword evidence="3" id="KW-1185">Reference proteome</keyword>
<gene>
    <name evidence="2" type="ORF">SAMN04488109_4934</name>
</gene>
<proteinExistence type="predicted"/>
<dbReference type="InterPro" id="IPR009288">
    <property type="entry name" value="AIG2-like_dom"/>
</dbReference>
<protein>
    <submittedName>
        <fullName evidence="2">Uncharacterized conserved protein YtfP, gamma-glutamylcyclotransferase (GGCT)/AIG2-like family</fullName>
    </submittedName>
</protein>
<dbReference type="GO" id="GO:0016740">
    <property type="term" value="F:transferase activity"/>
    <property type="evidence" value="ECO:0007669"/>
    <property type="project" value="UniProtKB-KW"/>
</dbReference>
<dbReference type="InterPro" id="IPR036568">
    <property type="entry name" value="GGCT-like_sf"/>
</dbReference>
<dbReference type="AlphaFoldDB" id="A0A1M5UV72"/>
<feature type="domain" description="Gamma-glutamylcyclotransferase AIG2-like" evidence="1">
    <location>
        <begin position="8"/>
        <end position="117"/>
    </location>
</feature>
<dbReference type="EMBL" id="FQWQ01000003">
    <property type="protein sequence ID" value="SHH66790.1"/>
    <property type="molecule type" value="Genomic_DNA"/>
</dbReference>
<dbReference type="OrthoDB" id="482277at2"/>
<dbReference type="Gene3D" id="3.10.490.10">
    <property type="entry name" value="Gamma-glutamyl cyclotransferase-like"/>
    <property type="match status" value="1"/>
</dbReference>
<organism evidence="2 3">
    <name type="scientific">Chryseolinea serpens</name>
    <dbReference type="NCBI Taxonomy" id="947013"/>
    <lineage>
        <taxon>Bacteria</taxon>
        <taxon>Pseudomonadati</taxon>
        <taxon>Bacteroidota</taxon>
        <taxon>Cytophagia</taxon>
        <taxon>Cytophagales</taxon>
        <taxon>Fulvivirgaceae</taxon>
        <taxon>Chryseolinea</taxon>
    </lineage>
</organism>
<reference evidence="2 3" key="1">
    <citation type="submission" date="2016-11" db="EMBL/GenBank/DDBJ databases">
        <authorList>
            <person name="Jaros S."/>
            <person name="Januszkiewicz K."/>
            <person name="Wedrychowicz H."/>
        </authorList>
    </citation>
    <scope>NUCLEOTIDE SEQUENCE [LARGE SCALE GENOMIC DNA]</scope>
    <source>
        <strain evidence="2 3">DSM 24574</strain>
    </source>
</reference>